<dbReference type="InterPro" id="IPR004184">
    <property type="entry name" value="PFL_dom"/>
</dbReference>
<dbReference type="PROSITE" id="PS51554">
    <property type="entry name" value="PFL"/>
    <property type="match status" value="1"/>
</dbReference>
<evidence type="ECO:0000256" key="2">
    <source>
        <dbReference type="ARBA" id="ARBA00023239"/>
    </source>
</evidence>
<reference evidence="5" key="1">
    <citation type="journal article" date="2015" name="Nature">
        <title>Complex archaea that bridge the gap between prokaryotes and eukaryotes.</title>
        <authorList>
            <person name="Spang A."/>
            <person name="Saw J.H."/>
            <person name="Jorgensen S.L."/>
            <person name="Zaremba-Niedzwiedzka K."/>
            <person name="Martijn J."/>
            <person name="Lind A.E."/>
            <person name="van Eijk R."/>
            <person name="Schleper C."/>
            <person name="Guy L."/>
            <person name="Ettema T.J."/>
        </authorList>
    </citation>
    <scope>NUCLEOTIDE SEQUENCE</scope>
</reference>
<dbReference type="Pfam" id="PF02901">
    <property type="entry name" value="PFL-like"/>
    <property type="match status" value="1"/>
</dbReference>
<feature type="domain" description="Glycine radical" evidence="3">
    <location>
        <begin position="580"/>
        <end position="700"/>
    </location>
</feature>
<dbReference type="PROSITE" id="PS51149">
    <property type="entry name" value="GLY_RADICAL_2"/>
    <property type="match status" value="1"/>
</dbReference>
<gene>
    <name evidence="5" type="ORF">LCGC14_0181910</name>
</gene>
<evidence type="ECO:0000259" key="4">
    <source>
        <dbReference type="PROSITE" id="PS51554"/>
    </source>
</evidence>
<dbReference type="Pfam" id="PF01228">
    <property type="entry name" value="Gly_radical"/>
    <property type="match status" value="1"/>
</dbReference>
<name>A0A0F9V5Y6_9ZZZZ</name>
<dbReference type="SUPFAM" id="SSF51998">
    <property type="entry name" value="PFL-like glycyl radical enzymes"/>
    <property type="match status" value="1"/>
</dbReference>
<feature type="domain" description="PFL" evidence="4">
    <location>
        <begin position="1"/>
        <end position="573"/>
    </location>
</feature>
<evidence type="ECO:0008006" key="6">
    <source>
        <dbReference type="Google" id="ProtNLM"/>
    </source>
</evidence>
<sequence length="700" mass="78257">MNERLEAMKKRVREREHAKLRQDIEVQPDNDRYEREGVSWHGRMSDSFRALCEAEKPIILDGERIVFTRTIKGIPTPAEPPEVRAAREKGNGSVGVANISANWDLAVSQGLLKRREIAAASLERMADDEEAVQSMTACIEVIDAALDLAARYADEARAQGRDDLAEILDHVPAHPPRTFHEALQSFKFLHSLTWMQPTAHVTLGRFDQYMLPYYQADLDAGRITEDEAYELLCELFISFNKDNDLYPGVQQGDNGQSIMLGGVKPEDGSCAVNALTYLIMRVSHDVNMIDPKINLRVDTNTELDLLIEAAKLTRRGLGFPQYANDDVEIQSLVNAGYDLEDARDYVVAACWEFIIPSVALDVPNINAVNFLAAADTAIREGLAAQDDFDGIMDRTRQNIFDQVDVYVASWRRWSLYHPYPWYTVLMSNCLETGRDANRGGVKYYNCGIHGSGSANGADALAAVKTFVFDNSVIERGDLMTALVTNFENDEPLRKKLLNEGPKVGNNDDYVDDILIKLFNDFADACESHKTDIGRSTVVRPGTGSAMYYVSLVRCKQEEMMEPVVEGASADGRHKGDFIGSSLAPSPGVQIRGPVSVLQSFSKIDYSRICNGGPITMELADTVFRDEDAIRKVAMLIRTFVELGCQQLQINTLNVETLQDAKAHPELHKNLIVRVWGWSGYFCELDEPYQDHIIGRHMLAM</sequence>
<comment type="caution">
    <text evidence="5">The sequence shown here is derived from an EMBL/GenBank/DDBJ whole genome shotgun (WGS) entry which is preliminary data.</text>
</comment>
<dbReference type="InterPro" id="IPR001150">
    <property type="entry name" value="Gly_radical"/>
</dbReference>
<proteinExistence type="predicted"/>
<evidence type="ECO:0000259" key="3">
    <source>
        <dbReference type="PROSITE" id="PS51149"/>
    </source>
</evidence>
<evidence type="ECO:0000313" key="5">
    <source>
        <dbReference type="EMBL" id="KKN95122.1"/>
    </source>
</evidence>
<protein>
    <recommendedName>
        <fullName evidence="6">PFL domain-containing protein</fullName>
    </recommendedName>
</protein>
<dbReference type="EMBL" id="LAZR01000073">
    <property type="protein sequence ID" value="KKN95122.1"/>
    <property type="molecule type" value="Genomic_DNA"/>
</dbReference>
<dbReference type="InterPro" id="IPR051215">
    <property type="entry name" value="GRE"/>
</dbReference>
<accession>A0A0F9V5Y6</accession>
<dbReference type="PANTHER" id="PTHR43641:SF2">
    <property type="entry name" value="DEHYDRATASE YBIW-RELATED"/>
    <property type="match status" value="1"/>
</dbReference>
<organism evidence="5">
    <name type="scientific">marine sediment metagenome</name>
    <dbReference type="NCBI Taxonomy" id="412755"/>
    <lineage>
        <taxon>unclassified sequences</taxon>
        <taxon>metagenomes</taxon>
        <taxon>ecological metagenomes</taxon>
    </lineage>
</organism>
<keyword evidence="1" id="KW-0556">Organic radical</keyword>
<keyword evidence="2" id="KW-0456">Lyase</keyword>
<dbReference type="GO" id="GO:0005829">
    <property type="term" value="C:cytosol"/>
    <property type="evidence" value="ECO:0007669"/>
    <property type="project" value="TreeGrafter"/>
</dbReference>
<dbReference type="AlphaFoldDB" id="A0A0F9V5Y6"/>
<evidence type="ECO:0000256" key="1">
    <source>
        <dbReference type="ARBA" id="ARBA00022818"/>
    </source>
</evidence>
<dbReference type="Gene3D" id="3.20.70.20">
    <property type="match status" value="1"/>
</dbReference>
<dbReference type="GO" id="GO:0016829">
    <property type="term" value="F:lyase activity"/>
    <property type="evidence" value="ECO:0007669"/>
    <property type="project" value="UniProtKB-KW"/>
</dbReference>
<dbReference type="PANTHER" id="PTHR43641">
    <property type="entry name" value="FORMATE ACETYLTRANSFERASE 3-RELATED"/>
    <property type="match status" value="1"/>
</dbReference>